<gene>
    <name evidence="1" type="ORF">KPSA1_01205</name>
</gene>
<organism evidence="1 2">
    <name type="scientific">Pseudomonas syringae pv. actinidiae</name>
    <dbReference type="NCBI Taxonomy" id="103796"/>
    <lineage>
        <taxon>Bacteria</taxon>
        <taxon>Pseudomonadati</taxon>
        <taxon>Pseudomonadota</taxon>
        <taxon>Gammaproteobacteria</taxon>
        <taxon>Pseudomonadales</taxon>
        <taxon>Pseudomonadaceae</taxon>
        <taxon>Pseudomonas</taxon>
        <taxon>Pseudomonas syringae</taxon>
    </lineage>
</organism>
<dbReference type="AlphaFoldDB" id="A0A2V0QBV5"/>
<proteinExistence type="predicted"/>
<dbReference type="EMBL" id="BGJZ01000061">
    <property type="protein sequence ID" value="GBH07845.1"/>
    <property type="molecule type" value="Genomic_DNA"/>
</dbReference>
<accession>A0A2V0QBV5</accession>
<reference evidence="1 2" key="1">
    <citation type="submission" date="2018-04" db="EMBL/GenBank/DDBJ databases">
        <title>Draft genome sequence of Pseudomonas syringae pv. actinidiae biovar 1 strains isolated from kiwifruit in Kagawa prefecture.</title>
        <authorList>
            <person name="Tabuchi M."/>
            <person name="Saito M."/>
            <person name="Fujiwara S."/>
            <person name="Sasa N."/>
            <person name="Akimitsu K."/>
            <person name="Gomi K."/>
            <person name="Konishi-Sugita S."/>
            <person name="Hamano K."/>
            <person name="Kataoka I."/>
        </authorList>
    </citation>
    <scope>NUCLEOTIDE SEQUENCE [LARGE SCALE GENOMIC DNA]</scope>
    <source>
        <strain evidence="1 2">MAFF212206</strain>
    </source>
</reference>
<comment type="caution">
    <text evidence="1">The sequence shown here is derived from an EMBL/GenBank/DDBJ whole genome shotgun (WGS) entry which is preliminary data.</text>
</comment>
<dbReference type="Proteomes" id="UP000247480">
    <property type="component" value="Unassembled WGS sequence"/>
</dbReference>
<name>A0A2V0QBV5_PSESF</name>
<evidence type="ECO:0000313" key="1">
    <source>
        <dbReference type="EMBL" id="GBH07845.1"/>
    </source>
</evidence>
<evidence type="ECO:0000313" key="2">
    <source>
        <dbReference type="Proteomes" id="UP000247480"/>
    </source>
</evidence>
<protein>
    <submittedName>
        <fullName evidence="1">UDP-N-acetylmuramyl tripeptide synthase</fullName>
    </submittedName>
</protein>
<sequence>MVDLIHHEVTVTSFERAGQRRQFITRQQGAGGVGGRCHQRAHAVRVPVTRYQLGGQLVTFLRADRHQLRLAFDQAQKVSIARVTRIGQQPVLARINQQAAGQQQGSGATRRDQNALRINVQLIALGVEPGNRFAQLWQAAGGGVAGFAVCQRRLPCLDDRLGGGEVGLANFKVNDVMTRRLQFIGTRQQRHDMKGFDGATASAVGLGHRDSFIGASIKNMIVMTTTHDSTQPPARRCVHRVKKPVVEHWIKESYDGAKQLEFI</sequence>